<dbReference type="InterPro" id="IPR001633">
    <property type="entry name" value="EAL_dom"/>
</dbReference>
<proteinExistence type="predicted"/>
<dbReference type="InterPro" id="IPR013655">
    <property type="entry name" value="PAS_fold_3"/>
</dbReference>
<dbReference type="PROSITE" id="PS50883">
    <property type="entry name" value="EAL"/>
    <property type="match status" value="1"/>
</dbReference>
<dbReference type="InterPro" id="IPR043128">
    <property type="entry name" value="Rev_trsase/Diguanyl_cyclase"/>
</dbReference>
<dbReference type="CDD" id="cd01949">
    <property type="entry name" value="GGDEF"/>
    <property type="match status" value="1"/>
</dbReference>
<dbReference type="Pfam" id="PF00989">
    <property type="entry name" value="PAS"/>
    <property type="match status" value="1"/>
</dbReference>
<feature type="domain" description="PAS" evidence="1">
    <location>
        <begin position="383"/>
        <end position="453"/>
    </location>
</feature>
<dbReference type="InterPro" id="IPR029787">
    <property type="entry name" value="Nucleotide_cyclase"/>
</dbReference>
<dbReference type="InterPro" id="IPR052155">
    <property type="entry name" value="Biofilm_reg_signaling"/>
</dbReference>
<dbReference type="PROSITE" id="PS50887">
    <property type="entry name" value="GGDEF"/>
    <property type="match status" value="1"/>
</dbReference>
<evidence type="ECO:0000313" key="6">
    <source>
        <dbReference type="Proteomes" id="UP001164965"/>
    </source>
</evidence>
<feature type="domain" description="PAS" evidence="1">
    <location>
        <begin position="16"/>
        <end position="64"/>
    </location>
</feature>
<dbReference type="Pfam" id="PF13426">
    <property type="entry name" value="PAS_9"/>
    <property type="match status" value="1"/>
</dbReference>
<dbReference type="NCBIfam" id="TIGR00229">
    <property type="entry name" value="sensory_box"/>
    <property type="match status" value="4"/>
</dbReference>
<feature type="domain" description="PAC" evidence="2">
    <location>
        <begin position="457"/>
        <end position="509"/>
    </location>
</feature>
<feature type="domain" description="GGDEF" evidence="4">
    <location>
        <begin position="539"/>
        <end position="670"/>
    </location>
</feature>
<dbReference type="InterPro" id="IPR000014">
    <property type="entry name" value="PAS"/>
</dbReference>
<dbReference type="NCBIfam" id="TIGR00254">
    <property type="entry name" value="GGDEF"/>
    <property type="match status" value="1"/>
</dbReference>
<dbReference type="SMART" id="SM00086">
    <property type="entry name" value="PAC"/>
    <property type="match status" value="4"/>
</dbReference>
<dbReference type="Gene3D" id="3.20.20.450">
    <property type="entry name" value="EAL domain"/>
    <property type="match status" value="1"/>
</dbReference>
<dbReference type="Gene3D" id="3.30.450.20">
    <property type="entry name" value="PAS domain"/>
    <property type="match status" value="4"/>
</dbReference>
<dbReference type="CDD" id="cd00130">
    <property type="entry name" value="PAS"/>
    <property type="match status" value="4"/>
</dbReference>
<feature type="domain" description="PAC" evidence="2">
    <location>
        <begin position="330"/>
        <end position="382"/>
    </location>
</feature>
<dbReference type="InterPro" id="IPR013767">
    <property type="entry name" value="PAS_fold"/>
</dbReference>
<dbReference type="PANTHER" id="PTHR44757:SF2">
    <property type="entry name" value="BIOFILM ARCHITECTURE MAINTENANCE PROTEIN MBAA"/>
    <property type="match status" value="1"/>
</dbReference>
<dbReference type="PROSITE" id="PS50112">
    <property type="entry name" value="PAS"/>
    <property type="match status" value="3"/>
</dbReference>
<dbReference type="SMART" id="SM00091">
    <property type="entry name" value="PAS"/>
    <property type="match status" value="4"/>
</dbReference>
<evidence type="ECO:0000259" key="3">
    <source>
        <dbReference type="PROSITE" id="PS50883"/>
    </source>
</evidence>
<dbReference type="CDD" id="cd01948">
    <property type="entry name" value="EAL"/>
    <property type="match status" value="1"/>
</dbReference>
<dbReference type="Gene3D" id="2.10.70.100">
    <property type="match status" value="1"/>
</dbReference>
<dbReference type="Proteomes" id="UP001164965">
    <property type="component" value="Chromosome"/>
</dbReference>
<name>A0ABY6NYT4_9NOCA</name>
<dbReference type="InterPro" id="IPR035965">
    <property type="entry name" value="PAS-like_dom_sf"/>
</dbReference>
<dbReference type="PROSITE" id="PS50113">
    <property type="entry name" value="PAC"/>
    <property type="match status" value="3"/>
</dbReference>
<evidence type="ECO:0000259" key="1">
    <source>
        <dbReference type="PROSITE" id="PS50112"/>
    </source>
</evidence>
<evidence type="ECO:0000259" key="2">
    <source>
        <dbReference type="PROSITE" id="PS50113"/>
    </source>
</evidence>
<dbReference type="PANTHER" id="PTHR44757">
    <property type="entry name" value="DIGUANYLATE CYCLASE DGCP"/>
    <property type="match status" value="1"/>
</dbReference>
<feature type="domain" description="PAC" evidence="2">
    <location>
        <begin position="203"/>
        <end position="255"/>
    </location>
</feature>
<dbReference type="InterPro" id="IPR000160">
    <property type="entry name" value="GGDEF_dom"/>
</dbReference>
<dbReference type="SMART" id="SM00052">
    <property type="entry name" value="EAL"/>
    <property type="match status" value="1"/>
</dbReference>
<protein>
    <submittedName>
        <fullName evidence="5">PAS domain S-box protein</fullName>
    </submittedName>
</protein>
<dbReference type="SUPFAM" id="SSF55073">
    <property type="entry name" value="Nucleotide cyclase"/>
    <property type="match status" value="1"/>
</dbReference>
<dbReference type="SUPFAM" id="SSF141868">
    <property type="entry name" value="EAL domain-like"/>
    <property type="match status" value="1"/>
</dbReference>
<gene>
    <name evidence="5" type="ORF">RHODO2019_15465</name>
</gene>
<reference evidence="5" key="1">
    <citation type="submission" date="2022-10" db="EMBL/GenBank/DDBJ databases">
        <title>Rhodococcus sp.75.</title>
        <authorList>
            <person name="Sun M."/>
        </authorList>
    </citation>
    <scope>NUCLEOTIDE SEQUENCE</scope>
    <source>
        <strain evidence="5">75</strain>
    </source>
</reference>
<dbReference type="Gene3D" id="3.30.70.270">
    <property type="match status" value="1"/>
</dbReference>
<dbReference type="SMART" id="SM00267">
    <property type="entry name" value="GGDEF"/>
    <property type="match status" value="1"/>
</dbReference>
<feature type="domain" description="PAS" evidence="1">
    <location>
        <begin position="130"/>
        <end position="178"/>
    </location>
</feature>
<keyword evidence="6" id="KW-1185">Reference proteome</keyword>
<dbReference type="Pfam" id="PF00563">
    <property type="entry name" value="EAL"/>
    <property type="match status" value="1"/>
</dbReference>
<dbReference type="InterPro" id="IPR035919">
    <property type="entry name" value="EAL_sf"/>
</dbReference>
<evidence type="ECO:0000259" key="4">
    <source>
        <dbReference type="PROSITE" id="PS50887"/>
    </source>
</evidence>
<dbReference type="Pfam" id="PF08447">
    <property type="entry name" value="PAS_3"/>
    <property type="match status" value="2"/>
</dbReference>
<feature type="domain" description="EAL" evidence="3">
    <location>
        <begin position="679"/>
        <end position="936"/>
    </location>
</feature>
<dbReference type="InterPro" id="IPR001610">
    <property type="entry name" value="PAC"/>
</dbReference>
<dbReference type="Pfam" id="PF00990">
    <property type="entry name" value="GGDEF"/>
    <property type="match status" value="1"/>
</dbReference>
<dbReference type="InterPro" id="IPR000700">
    <property type="entry name" value="PAS-assoc_C"/>
</dbReference>
<dbReference type="EMBL" id="CP110615">
    <property type="protein sequence ID" value="UZJ24511.1"/>
    <property type="molecule type" value="Genomic_DNA"/>
</dbReference>
<dbReference type="RefSeq" id="WP_265382618.1">
    <property type="nucleotide sequence ID" value="NZ_CP110615.1"/>
</dbReference>
<accession>A0ABY6NYT4</accession>
<sequence>MAGQGADSTVSVSPDRVLDGVPAAVVSTDVGGVVLSWNRGAERLYGWTAAEAVGRGVDELTLPNGWEPSAVRDSLASGRSWSGAFTARHRDGHSFRASVTTTPVHDDQGAVLALVGVSTRAVEEPPLDRVQRELAAIVDSSVDAIVGVDVEGVITSWNPAATTLFGWTAAEVVGTSILALLPTVQAQRLRGLFAELVVGAVVPDRETTGWRKDGSSFAVDVRLSPLRDRGGDVVGYSGLCRDISERSELRRVAEAERARLRAAQALAHVGSCELDLATGATAWSDESWRMLGVPPEPGASFDRFVDAVHPEDRAQVRGAVELMSSGHAPEAQEYRVVRPDGEVRWIREVFAVDHDTTGRAATVLGTKLDITDIRAAVEGRTAAEGILRQGFEHSAIGMLVSDRHGRTTTVNAAYLEIAGRTEAELLGAQSSSWVHPEDAETAARPRAAMLRGELDTYSHEHRVVRPDGTVRWVRKTVSLIRGSDGEPAFFLGQVQDVTDQKQVESELAHQAFHDPLTALPNRALLTDRVVQALARRSAGAVTALFLDVDQFKVVNDSIGHAAGDELLVLVAQRLQSVVRPGDTLARFGGDEFVIVCDGLAEADVELLGVRVAEAVRAPFALDGREVTVTVSGGIATSGAGCDAESLLRNADAAMYQAKARGRNCVVVFDDAMHHQATERLDTELQLRHALGRGELVVHYQPVLELPSGRVAGVEALVRWQHPVRGLLTPSAFMELAESTGLVVSIGEWVLETALAQVQRWRTSLPGGAELTVAVNLSARQVAAPDLTGLVRRVLDSSGIDPAAVHLEMTESVVMNDGAVYVDVLTELRALGVGLSVDDFGTGYSSLSYLKRLPVDTLKVDRSFVDGLGGSDPHDRSIVVAVLSLASALGLQVVAEGVETDAQLRELVALGVRSAQGYLWKRPVAAAELGPWLVERTQRTGR</sequence>
<evidence type="ECO:0000313" key="5">
    <source>
        <dbReference type="EMBL" id="UZJ24511.1"/>
    </source>
</evidence>
<organism evidence="5 6">
    <name type="scientific">Rhodococcus antarcticus</name>
    <dbReference type="NCBI Taxonomy" id="2987751"/>
    <lineage>
        <taxon>Bacteria</taxon>
        <taxon>Bacillati</taxon>
        <taxon>Actinomycetota</taxon>
        <taxon>Actinomycetes</taxon>
        <taxon>Mycobacteriales</taxon>
        <taxon>Nocardiaceae</taxon>
        <taxon>Rhodococcus</taxon>
    </lineage>
</organism>
<dbReference type="SUPFAM" id="SSF55785">
    <property type="entry name" value="PYP-like sensor domain (PAS domain)"/>
    <property type="match status" value="4"/>
</dbReference>